<evidence type="ECO:0000259" key="2">
    <source>
        <dbReference type="Pfam" id="PF19040"/>
    </source>
</evidence>
<dbReference type="EMBL" id="JBHLSV010000027">
    <property type="protein sequence ID" value="MFC0675636.1"/>
    <property type="molecule type" value="Genomic_DNA"/>
</dbReference>
<dbReference type="GO" id="GO:0016787">
    <property type="term" value="F:hydrolase activity"/>
    <property type="evidence" value="ECO:0007669"/>
    <property type="project" value="UniProtKB-KW"/>
</dbReference>
<evidence type="ECO:0000313" key="3">
    <source>
        <dbReference type="EMBL" id="MFC0675636.1"/>
    </source>
</evidence>
<keyword evidence="4" id="KW-1185">Reference proteome</keyword>
<proteinExistence type="predicted"/>
<keyword evidence="3" id="KW-0378">Hydrolase</keyword>
<dbReference type="InterPro" id="IPR043968">
    <property type="entry name" value="SGNH"/>
</dbReference>
<name>A0ABV6RF60_9MICO</name>
<comment type="caution">
    <text evidence="3">The sequence shown here is derived from an EMBL/GenBank/DDBJ whole genome shotgun (WGS) entry which is preliminary data.</text>
</comment>
<feature type="domain" description="SGNH" evidence="2">
    <location>
        <begin position="94"/>
        <end position="291"/>
    </location>
</feature>
<sequence length="315" mass="33641">MLAPSLGWTRSLDRQKAQIEAEASAAPDNNPGAASLLPGFEATGDPDAPVIPALGDRASDWASDSMTGWCDEDPGIDLGGLGHLDCARLVPNEDPSLRVVAVGNSHTDQWTAALVPIAREEGWDLTIVRRPACFYTSVADNYSEACKTWMAQADAFLEDWAPDALVIQSTFTSHDGTRETVRGGTEDQVARWTGRGALVLGIRDNPRFRESHEECELRTGQASCSFEHVAASTPDPTASWESAHPGYVAIDMNDVVCPDGSCPSIIGGVYTYVDDNHVTATYLRTAAPQLEERLDAGIARARTAQEAASSAKPAG</sequence>
<gene>
    <name evidence="3" type="ORF">ACFFF6_16930</name>
</gene>
<protein>
    <submittedName>
        <fullName evidence="3">SGNH hydrolase domain-containing protein</fullName>
    </submittedName>
</protein>
<dbReference type="Proteomes" id="UP001589793">
    <property type="component" value="Unassembled WGS sequence"/>
</dbReference>
<organism evidence="3 4">
    <name type="scientific">Brachybacterium hainanense</name>
    <dbReference type="NCBI Taxonomy" id="1541174"/>
    <lineage>
        <taxon>Bacteria</taxon>
        <taxon>Bacillati</taxon>
        <taxon>Actinomycetota</taxon>
        <taxon>Actinomycetes</taxon>
        <taxon>Micrococcales</taxon>
        <taxon>Dermabacteraceae</taxon>
        <taxon>Brachybacterium</taxon>
    </lineage>
</organism>
<evidence type="ECO:0000256" key="1">
    <source>
        <dbReference type="SAM" id="MobiDB-lite"/>
    </source>
</evidence>
<dbReference type="Pfam" id="PF19040">
    <property type="entry name" value="SGNH"/>
    <property type="match status" value="1"/>
</dbReference>
<accession>A0ABV6RF60</accession>
<evidence type="ECO:0000313" key="4">
    <source>
        <dbReference type="Proteomes" id="UP001589793"/>
    </source>
</evidence>
<feature type="region of interest" description="Disordered" evidence="1">
    <location>
        <begin position="22"/>
        <end position="49"/>
    </location>
</feature>
<dbReference type="RefSeq" id="WP_376982666.1">
    <property type="nucleotide sequence ID" value="NZ_JBHLSV010000027.1"/>
</dbReference>
<reference evidence="3 4" key="1">
    <citation type="submission" date="2024-09" db="EMBL/GenBank/DDBJ databases">
        <authorList>
            <person name="Sun Q."/>
            <person name="Mori K."/>
        </authorList>
    </citation>
    <scope>NUCLEOTIDE SEQUENCE [LARGE SCALE GENOMIC DNA]</scope>
    <source>
        <strain evidence="3 4">CICC 10874</strain>
    </source>
</reference>